<keyword evidence="6 7" id="KW-0034">Amyloid</keyword>
<dbReference type="AlphaFoldDB" id="D9WZJ8"/>
<keyword evidence="5" id="KW-0130">Cell adhesion</keyword>
<evidence type="ECO:0000313" key="9">
    <source>
        <dbReference type="EMBL" id="EFL31180.1"/>
    </source>
</evidence>
<proteinExistence type="predicted"/>
<name>D9WZJ8_STRVT</name>
<evidence type="ECO:0000256" key="5">
    <source>
        <dbReference type="ARBA" id="ARBA00022889"/>
    </source>
</evidence>
<evidence type="ECO:0000256" key="4">
    <source>
        <dbReference type="ARBA" id="ARBA00022729"/>
    </source>
</evidence>
<evidence type="ECO:0000259" key="8">
    <source>
        <dbReference type="PROSITE" id="PS51884"/>
    </source>
</evidence>
<evidence type="ECO:0000313" key="10">
    <source>
        <dbReference type="Proteomes" id="UP000004184"/>
    </source>
</evidence>
<evidence type="ECO:0000256" key="3">
    <source>
        <dbReference type="ARBA" id="ARBA00022525"/>
    </source>
</evidence>
<keyword evidence="3" id="KW-0964">Secreted</keyword>
<keyword evidence="4" id="KW-0732">Signal</keyword>
<organism evidence="9 10">
    <name type="scientific">Streptomyces viridochromogenes (strain DSM 40736 / JCM 4977 / BCRC 1201 / Tue 494)</name>
    <dbReference type="NCBI Taxonomy" id="591159"/>
    <lineage>
        <taxon>Bacteria</taxon>
        <taxon>Bacillati</taxon>
        <taxon>Actinomycetota</taxon>
        <taxon>Actinomycetes</taxon>
        <taxon>Kitasatosporales</taxon>
        <taxon>Streptomycetaceae</taxon>
        <taxon>Streptomyces</taxon>
    </lineage>
</organism>
<gene>
    <name evidence="9" type="ORF">SSQG_01698</name>
</gene>
<dbReference type="eggNOG" id="ENOG50348JU">
    <property type="taxonomic scope" value="Bacteria"/>
</dbReference>
<dbReference type="PROSITE" id="PS51884">
    <property type="entry name" value="CHAPLIN"/>
    <property type="match status" value="1"/>
</dbReference>
<accession>D9WZJ8</accession>
<comment type="subcellular location">
    <subcellularLocation>
        <location evidence="1">Secreted</location>
        <location evidence="1">Cell wall</location>
    </subcellularLocation>
</comment>
<evidence type="ECO:0000256" key="6">
    <source>
        <dbReference type="ARBA" id="ARBA00023087"/>
    </source>
</evidence>
<evidence type="ECO:0000256" key="7">
    <source>
        <dbReference type="PROSITE-ProRule" id="PRU01232"/>
    </source>
</evidence>
<dbReference type="InterPro" id="IPR005528">
    <property type="entry name" value="ChpA-H"/>
</dbReference>
<evidence type="ECO:0000256" key="2">
    <source>
        <dbReference type="ARBA" id="ARBA00022512"/>
    </source>
</evidence>
<dbReference type="GO" id="GO:0007155">
    <property type="term" value="P:cell adhesion"/>
    <property type="evidence" value="ECO:0007669"/>
    <property type="project" value="UniProtKB-KW"/>
</dbReference>
<dbReference type="STRING" id="591159.SSQG_01698"/>
<keyword evidence="2" id="KW-0134">Cell wall</keyword>
<dbReference type="HOGENOM" id="CLU_145456_2_0_11"/>
<dbReference type="EMBL" id="GG657757">
    <property type="protein sequence ID" value="EFL31180.1"/>
    <property type="molecule type" value="Genomic_DNA"/>
</dbReference>
<sequence>MGMSPIWRILEGSPPFSSACCGACRGNRKEGSEVKNLKKAAAVTMVTGGLLAAGAGMASATSAHADGKAVGSPGVVSGNLIQAPVHVPVNVSGNSVNVIGVLNPAFGNLAVNH</sequence>
<feature type="domain" description="Chaplin" evidence="8">
    <location>
        <begin position="72"/>
        <end position="112"/>
    </location>
</feature>
<dbReference type="Pfam" id="PF03777">
    <property type="entry name" value="ChpA-C"/>
    <property type="match status" value="1"/>
</dbReference>
<protein>
    <submittedName>
        <fullName evidence="9">Predicted protein</fullName>
    </submittedName>
</protein>
<reference evidence="10" key="1">
    <citation type="submission" date="2009-02" db="EMBL/GenBank/DDBJ databases">
        <title>Annotation of Streptomyces viridochromogenes strain DSM 40736.</title>
        <authorList>
            <consortium name="The Broad Institute Genome Sequencing Platform"/>
            <consortium name="Broad Institute Microbial Sequencing Center"/>
            <person name="Fischbach M."/>
            <person name="Godfrey P."/>
            <person name="Ward D."/>
            <person name="Young S."/>
            <person name="Zeng Q."/>
            <person name="Koehrsen M."/>
            <person name="Alvarado L."/>
            <person name="Berlin A.M."/>
            <person name="Bochicchio J."/>
            <person name="Borenstein D."/>
            <person name="Chapman S.B."/>
            <person name="Chen Z."/>
            <person name="Engels R."/>
            <person name="Freedman E."/>
            <person name="Gellesch M."/>
            <person name="Goldberg J."/>
            <person name="Griggs A."/>
            <person name="Gujja S."/>
            <person name="Heilman E.R."/>
            <person name="Heiman D.I."/>
            <person name="Hepburn T.A."/>
            <person name="Howarth C."/>
            <person name="Jen D."/>
            <person name="Larson L."/>
            <person name="Lewis B."/>
            <person name="Mehta T."/>
            <person name="Park D."/>
            <person name="Pearson M."/>
            <person name="Richards J."/>
            <person name="Roberts A."/>
            <person name="Saif S."/>
            <person name="Shea T.D."/>
            <person name="Shenoy N."/>
            <person name="Sisk P."/>
            <person name="Stolte C."/>
            <person name="Sykes S.N."/>
            <person name="Thomson T."/>
            <person name="Walk T."/>
            <person name="White J."/>
            <person name="Yandava C."/>
            <person name="Straight P."/>
            <person name="Clardy J."/>
            <person name="Hung D."/>
            <person name="Kolter R."/>
            <person name="Mekalanos J."/>
            <person name="Walker S."/>
            <person name="Walsh C.T."/>
            <person name="Wieland-Brown L.C."/>
            <person name="Haas B."/>
            <person name="Nusbaum C."/>
            <person name="Birren B."/>
        </authorList>
    </citation>
    <scope>NUCLEOTIDE SEQUENCE [LARGE SCALE GENOMIC DNA]</scope>
    <source>
        <strain evidence="10">DSM 40736 / JCM 4977 / BCRC 1201 / Tue 494</strain>
    </source>
</reference>
<evidence type="ECO:0000256" key="1">
    <source>
        <dbReference type="ARBA" id="ARBA00004191"/>
    </source>
</evidence>
<keyword evidence="10" id="KW-1185">Reference proteome</keyword>
<dbReference type="Proteomes" id="UP000004184">
    <property type="component" value="Unassembled WGS sequence"/>
</dbReference>